<keyword evidence="1" id="KW-1133">Transmembrane helix</keyword>
<organism evidence="2 3">
    <name type="scientific">Kitasatospora nipponensis</name>
    <dbReference type="NCBI Taxonomy" id="258049"/>
    <lineage>
        <taxon>Bacteria</taxon>
        <taxon>Bacillati</taxon>
        <taxon>Actinomycetota</taxon>
        <taxon>Actinomycetes</taxon>
        <taxon>Kitasatosporales</taxon>
        <taxon>Streptomycetaceae</taxon>
        <taxon>Kitasatospora</taxon>
    </lineage>
</organism>
<keyword evidence="3" id="KW-1185">Reference proteome</keyword>
<keyword evidence="1" id="KW-0472">Membrane</keyword>
<dbReference type="EMBL" id="BAAALF010000009">
    <property type="protein sequence ID" value="GAA1221200.1"/>
    <property type="molecule type" value="Genomic_DNA"/>
</dbReference>
<reference evidence="3" key="1">
    <citation type="journal article" date="2019" name="Int. J. Syst. Evol. Microbiol.">
        <title>The Global Catalogue of Microorganisms (GCM) 10K type strain sequencing project: providing services to taxonomists for standard genome sequencing and annotation.</title>
        <authorList>
            <consortium name="The Broad Institute Genomics Platform"/>
            <consortium name="The Broad Institute Genome Sequencing Center for Infectious Disease"/>
            <person name="Wu L."/>
            <person name="Ma J."/>
        </authorList>
    </citation>
    <scope>NUCLEOTIDE SEQUENCE [LARGE SCALE GENOMIC DNA]</scope>
    <source>
        <strain evidence="3">JCM 13004</strain>
    </source>
</reference>
<gene>
    <name evidence="2" type="ORF">GCM10009665_09220</name>
</gene>
<evidence type="ECO:0000313" key="3">
    <source>
        <dbReference type="Proteomes" id="UP001500037"/>
    </source>
</evidence>
<accession>A0ABP4GCU8</accession>
<dbReference type="RefSeq" id="WP_344439644.1">
    <property type="nucleotide sequence ID" value="NZ_BAAALF010000009.1"/>
</dbReference>
<protein>
    <submittedName>
        <fullName evidence="2">Uncharacterized protein</fullName>
    </submittedName>
</protein>
<comment type="caution">
    <text evidence="2">The sequence shown here is derived from an EMBL/GenBank/DDBJ whole genome shotgun (WGS) entry which is preliminary data.</text>
</comment>
<proteinExistence type="predicted"/>
<dbReference type="Proteomes" id="UP001500037">
    <property type="component" value="Unassembled WGS sequence"/>
</dbReference>
<keyword evidence="1" id="KW-0812">Transmembrane</keyword>
<feature type="transmembrane region" description="Helical" evidence="1">
    <location>
        <begin position="20"/>
        <end position="38"/>
    </location>
</feature>
<evidence type="ECO:0000313" key="2">
    <source>
        <dbReference type="EMBL" id="GAA1221200.1"/>
    </source>
</evidence>
<sequence length="61" mass="6410">MSQLPVRIARWSARHAWQAIAGWFVFVVLCLGAGLAVGSHQATTEDYRVGGGSAGDGAPQQ</sequence>
<name>A0ABP4GCU8_9ACTN</name>
<evidence type="ECO:0000256" key="1">
    <source>
        <dbReference type="SAM" id="Phobius"/>
    </source>
</evidence>